<evidence type="ECO:0000256" key="1">
    <source>
        <dbReference type="ARBA" id="ARBA00000085"/>
    </source>
</evidence>
<dbReference type="EMBL" id="DF820456">
    <property type="protein sequence ID" value="GAK50825.1"/>
    <property type="molecule type" value="Genomic_DNA"/>
</dbReference>
<dbReference type="PROSITE" id="PS50112">
    <property type="entry name" value="PAS"/>
    <property type="match status" value="1"/>
</dbReference>
<dbReference type="InterPro" id="IPR000014">
    <property type="entry name" value="PAS"/>
</dbReference>
<dbReference type="NCBIfam" id="TIGR00229">
    <property type="entry name" value="sensory_box"/>
    <property type="match status" value="2"/>
</dbReference>
<dbReference type="SMART" id="SM00091">
    <property type="entry name" value="PAS"/>
    <property type="match status" value="2"/>
</dbReference>
<dbReference type="InterPro" id="IPR004358">
    <property type="entry name" value="Sig_transdc_His_kin-like_C"/>
</dbReference>
<evidence type="ECO:0000256" key="2">
    <source>
        <dbReference type="ARBA" id="ARBA00012438"/>
    </source>
</evidence>
<dbReference type="SUPFAM" id="SSF47384">
    <property type="entry name" value="Homodimeric domain of signal transducing histidine kinase"/>
    <property type="match status" value="1"/>
</dbReference>
<keyword evidence="3" id="KW-0597">Phosphoprotein</keyword>
<dbReference type="CDD" id="cd00082">
    <property type="entry name" value="HisKA"/>
    <property type="match status" value="1"/>
</dbReference>
<dbReference type="GO" id="GO:0000155">
    <property type="term" value="F:phosphorelay sensor kinase activity"/>
    <property type="evidence" value="ECO:0007669"/>
    <property type="project" value="InterPro"/>
</dbReference>
<dbReference type="SMART" id="SM00086">
    <property type="entry name" value="PAC"/>
    <property type="match status" value="1"/>
</dbReference>
<evidence type="ECO:0000259" key="8">
    <source>
        <dbReference type="PROSITE" id="PS50109"/>
    </source>
</evidence>
<dbReference type="Pfam" id="PF00512">
    <property type="entry name" value="HisKA"/>
    <property type="match status" value="1"/>
</dbReference>
<dbReference type="EC" id="2.7.13.3" evidence="2"/>
<keyword evidence="6" id="KW-0472">Membrane</keyword>
<sequence>MVGAVCASIFIAKGLILRPALVSQKNRGRREKAGIQMSADHVEHDIFLLMLNLAQLKEPERIYAMFLEALHSFWDGITLRLLKDGEPVVGERLAISTVHYHFGDLVIEGELTLLTPDARALIRNAVGMLAIILENRTQARLLAEENTYLETLVQERTADLVQANRALALEIEEHKRAEEALRKSQAVYHDLVETSQDLIWQCDTEGRYIFLNQAWESVFGYRIEEMLGRKFSDFQTPEAAARDQQEFARILQGGSVKGYETVHLHKDGQPIYLVFNAKFVRYRDGQIVGTRGTAYDITDRKQAEEALRESEARFRDLFENMNDAFALHKIICDEHGQPVDYEFLDANPIFLRRLGMRAEDLIHKRALELFPHTECARIDMFGKVALTGEPVQFTNYAVELEKYFETRIYCPRPGYFAELFTDITEQKRAEEKVRALNAELEQRVHERTKELETANNELQQFAYIVSHDLKAPLRGISQLTNWLVNDYAGAFDEEGREMAALLLGRVKRMGNLIDGILQYSRIGRVVGQVEQIDLNQLVSDVLDWLSPPSNIQIEVSPELPSIVGDKTRIQQIFANLLGNAIKFIDNPHGKILVHCEDAGEAWRFSISDNGPGIDAKYHDKIFQIFQTLHSRDDVESTGVGLAIVKKIVEFYGGKIWVDSTLGKGSTFVFTLPNTSQ</sequence>
<keyword evidence="12" id="KW-1185">Reference proteome</keyword>
<keyword evidence="7" id="KW-0175">Coiled coil</keyword>
<dbReference type="InterPro" id="IPR050351">
    <property type="entry name" value="BphY/WalK/GraS-like"/>
</dbReference>
<evidence type="ECO:0000313" key="12">
    <source>
        <dbReference type="Proteomes" id="UP000030700"/>
    </source>
</evidence>
<dbReference type="InterPro" id="IPR035965">
    <property type="entry name" value="PAS-like_dom_sf"/>
</dbReference>
<dbReference type="Pfam" id="PF08448">
    <property type="entry name" value="PAS_4"/>
    <property type="match status" value="1"/>
</dbReference>
<dbReference type="InterPro" id="IPR001610">
    <property type="entry name" value="PAC"/>
</dbReference>
<dbReference type="Proteomes" id="UP000030700">
    <property type="component" value="Unassembled WGS sequence"/>
</dbReference>
<dbReference type="SMART" id="SM00387">
    <property type="entry name" value="HATPase_c"/>
    <property type="match status" value="1"/>
</dbReference>
<dbReference type="GO" id="GO:0007234">
    <property type="term" value="P:osmosensory signaling via phosphorelay pathway"/>
    <property type="evidence" value="ECO:0007669"/>
    <property type="project" value="TreeGrafter"/>
</dbReference>
<feature type="domain" description="PAC" evidence="10">
    <location>
        <begin position="257"/>
        <end position="309"/>
    </location>
</feature>
<dbReference type="Gene3D" id="3.30.450.20">
    <property type="entry name" value="PAS domain"/>
    <property type="match status" value="2"/>
</dbReference>
<dbReference type="SUPFAM" id="SSF55785">
    <property type="entry name" value="PYP-like sensor domain (PAS domain)"/>
    <property type="match status" value="2"/>
</dbReference>
<dbReference type="SUPFAM" id="SSF55874">
    <property type="entry name" value="ATPase domain of HSP90 chaperone/DNA topoisomerase II/histidine kinase"/>
    <property type="match status" value="1"/>
</dbReference>
<dbReference type="CDD" id="cd00130">
    <property type="entry name" value="PAS"/>
    <property type="match status" value="1"/>
</dbReference>
<evidence type="ECO:0000256" key="7">
    <source>
        <dbReference type="SAM" id="Coils"/>
    </source>
</evidence>
<evidence type="ECO:0000259" key="9">
    <source>
        <dbReference type="PROSITE" id="PS50112"/>
    </source>
</evidence>
<dbReference type="PANTHER" id="PTHR42878:SF15">
    <property type="entry name" value="BACTERIOPHYTOCHROME"/>
    <property type="match status" value="1"/>
</dbReference>
<dbReference type="HOGENOM" id="CLU_000445_114_71_0"/>
<dbReference type="Gene3D" id="3.30.565.10">
    <property type="entry name" value="Histidine kinase-like ATPase, C-terminal domain"/>
    <property type="match status" value="1"/>
</dbReference>
<reference evidence="11" key="1">
    <citation type="journal article" date="2015" name="PeerJ">
        <title>First genomic representation of candidate bacterial phylum KSB3 points to enhanced environmental sensing as a trigger of wastewater bulking.</title>
        <authorList>
            <person name="Sekiguchi Y."/>
            <person name="Ohashi A."/>
            <person name="Parks D.H."/>
            <person name="Yamauchi T."/>
            <person name="Tyson G.W."/>
            <person name="Hugenholtz P."/>
        </authorList>
    </citation>
    <scope>NUCLEOTIDE SEQUENCE [LARGE SCALE GENOMIC DNA]</scope>
</reference>
<dbReference type="GO" id="GO:0016020">
    <property type="term" value="C:membrane"/>
    <property type="evidence" value="ECO:0007669"/>
    <property type="project" value="UniProtKB-SubCell"/>
</dbReference>
<dbReference type="STRING" id="1499966.U14_02066"/>
<dbReference type="GO" id="GO:0030295">
    <property type="term" value="F:protein kinase activator activity"/>
    <property type="evidence" value="ECO:0007669"/>
    <property type="project" value="TreeGrafter"/>
</dbReference>
<dbReference type="InterPro" id="IPR013656">
    <property type="entry name" value="PAS_4"/>
</dbReference>
<gene>
    <name evidence="11" type="ORF">U14_02066</name>
</gene>
<dbReference type="SMART" id="SM00388">
    <property type="entry name" value="HisKA"/>
    <property type="match status" value="1"/>
</dbReference>
<dbReference type="InterPro" id="IPR005467">
    <property type="entry name" value="His_kinase_dom"/>
</dbReference>
<dbReference type="Pfam" id="PF13188">
    <property type="entry name" value="PAS_8"/>
    <property type="match status" value="1"/>
</dbReference>
<organism evidence="11">
    <name type="scientific">Candidatus Moduliflexus flocculans</name>
    <dbReference type="NCBI Taxonomy" id="1499966"/>
    <lineage>
        <taxon>Bacteria</taxon>
        <taxon>Candidatus Moduliflexota</taxon>
        <taxon>Candidatus Moduliflexia</taxon>
        <taxon>Candidatus Moduliflexales</taxon>
        <taxon>Candidatus Moduliflexaceae</taxon>
    </lineage>
</organism>
<accession>A0A0S6VY66</accession>
<evidence type="ECO:0000313" key="11">
    <source>
        <dbReference type="EMBL" id="GAK50825.1"/>
    </source>
</evidence>
<keyword evidence="5 11" id="KW-0418">Kinase</keyword>
<dbReference type="PROSITE" id="PS50113">
    <property type="entry name" value="PAC"/>
    <property type="match status" value="1"/>
</dbReference>
<evidence type="ECO:0000256" key="3">
    <source>
        <dbReference type="ARBA" id="ARBA00022553"/>
    </source>
</evidence>
<keyword evidence="4" id="KW-0808">Transferase</keyword>
<dbReference type="GO" id="GO:0000156">
    <property type="term" value="F:phosphorelay response regulator activity"/>
    <property type="evidence" value="ECO:0007669"/>
    <property type="project" value="TreeGrafter"/>
</dbReference>
<dbReference type="Gene3D" id="1.10.287.130">
    <property type="match status" value="1"/>
</dbReference>
<feature type="domain" description="PAS" evidence="9">
    <location>
        <begin position="184"/>
        <end position="254"/>
    </location>
</feature>
<dbReference type="Pfam" id="PF02518">
    <property type="entry name" value="HATPase_c"/>
    <property type="match status" value="1"/>
</dbReference>
<evidence type="ECO:0000256" key="4">
    <source>
        <dbReference type="ARBA" id="ARBA00022679"/>
    </source>
</evidence>
<dbReference type="InterPro" id="IPR036097">
    <property type="entry name" value="HisK_dim/P_sf"/>
</dbReference>
<dbReference type="InterPro" id="IPR036890">
    <property type="entry name" value="HATPase_C_sf"/>
</dbReference>
<evidence type="ECO:0000256" key="6">
    <source>
        <dbReference type="ARBA" id="ARBA00023136"/>
    </source>
</evidence>
<dbReference type="AlphaFoldDB" id="A0A0S6VY66"/>
<name>A0A0S6VY66_9BACT</name>
<evidence type="ECO:0000256" key="5">
    <source>
        <dbReference type="ARBA" id="ARBA00022777"/>
    </source>
</evidence>
<dbReference type="PRINTS" id="PR00344">
    <property type="entry name" value="BCTRLSENSOR"/>
</dbReference>
<proteinExistence type="predicted"/>
<dbReference type="InterPro" id="IPR000700">
    <property type="entry name" value="PAS-assoc_C"/>
</dbReference>
<dbReference type="InterPro" id="IPR003594">
    <property type="entry name" value="HATPase_dom"/>
</dbReference>
<dbReference type="FunFam" id="3.30.565.10:FF:000006">
    <property type="entry name" value="Sensor histidine kinase WalK"/>
    <property type="match status" value="1"/>
</dbReference>
<evidence type="ECO:0000259" key="10">
    <source>
        <dbReference type="PROSITE" id="PS50113"/>
    </source>
</evidence>
<protein>
    <recommendedName>
        <fullName evidence="2">histidine kinase</fullName>
        <ecNumber evidence="2">2.7.13.3</ecNumber>
    </recommendedName>
</protein>
<feature type="domain" description="Histidine kinase" evidence="8">
    <location>
        <begin position="464"/>
        <end position="675"/>
    </location>
</feature>
<dbReference type="PROSITE" id="PS50109">
    <property type="entry name" value="HIS_KIN"/>
    <property type="match status" value="1"/>
</dbReference>
<dbReference type="InterPro" id="IPR003661">
    <property type="entry name" value="HisK_dim/P_dom"/>
</dbReference>
<dbReference type="PANTHER" id="PTHR42878">
    <property type="entry name" value="TWO-COMPONENT HISTIDINE KINASE"/>
    <property type="match status" value="1"/>
</dbReference>
<feature type="coiled-coil region" evidence="7">
    <location>
        <begin position="423"/>
        <end position="457"/>
    </location>
</feature>
<comment type="catalytic activity">
    <reaction evidence="1">
        <text>ATP + protein L-histidine = ADP + protein N-phospho-L-histidine.</text>
        <dbReference type="EC" id="2.7.13.3"/>
    </reaction>
</comment>